<proteinExistence type="predicted"/>
<dbReference type="InterPro" id="IPR039840">
    <property type="entry name" value="NAA80"/>
</dbReference>
<dbReference type="SUPFAM" id="SSF55729">
    <property type="entry name" value="Acyl-CoA N-acyltransferases (Nat)"/>
    <property type="match status" value="1"/>
</dbReference>
<dbReference type="RefSeq" id="WP_106893336.1">
    <property type="nucleotide sequence ID" value="NZ_CP027860.1"/>
</dbReference>
<dbReference type="OrthoDB" id="3216107at2"/>
<dbReference type="CDD" id="cd04301">
    <property type="entry name" value="NAT_SF"/>
    <property type="match status" value="1"/>
</dbReference>
<keyword evidence="2" id="KW-0808">Transferase</keyword>
<evidence type="ECO:0000313" key="2">
    <source>
        <dbReference type="EMBL" id="AVP99418.1"/>
    </source>
</evidence>
<dbReference type="InterPro" id="IPR016181">
    <property type="entry name" value="Acyl_CoA_acyltransferase"/>
</dbReference>
<dbReference type="GO" id="GO:0005737">
    <property type="term" value="C:cytoplasm"/>
    <property type="evidence" value="ECO:0007669"/>
    <property type="project" value="TreeGrafter"/>
</dbReference>
<feature type="domain" description="N-acetyltransferase" evidence="1">
    <location>
        <begin position="1"/>
        <end position="156"/>
    </location>
</feature>
<dbReference type="PANTHER" id="PTHR13538">
    <property type="entry name" value="N-ACETYLTRANSFERASE 6"/>
    <property type="match status" value="1"/>
</dbReference>
<organism evidence="2 3">
    <name type="scientific">Ahniella affigens</name>
    <dbReference type="NCBI Taxonomy" id="2021234"/>
    <lineage>
        <taxon>Bacteria</taxon>
        <taxon>Pseudomonadati</taxon>
        <taxon>Pseudomonadota</taxon>
        <taxon>Gammaproteobacteria</taxon>
        <taxon>Lysobacterales</taxon>
        <taxon>Rhodanobacteraceae</taxon>
        <taxon>Ahniella</taxon>
    </lineage>
</organism>
<dbReference type="Gene3D" id="3.40.630.30">
    <property type="match status" value="1"/>
</dbReference>
<dbReference type="InterPro" id="IPR000182">
    <property type="entry name" value="GNAT_dom"/>
</dbReference>
<reference evidence="2 3" key="2">
    <citation type="submission" date="2018-03" db="EMBL/GenBank/DDBJ databases">
        <authorList>
            <person name="Keele B.F."/>
        </authorList>
    </citation>
    <scope>NUCLEOTIDE SEQUENCE [LARGE SCALE GENOMIC DNA]</scope>
    <source>
        <strain evidence="2 3">D13</strain>
    </source>
</reference>
<accession>A0A2P1PX40</accession>
<dbReference type="Proteomes" id="UP000241074">
    <property type="component" value="Chromosome"/>
</dbReference>
<dbReference type="Pfam" id="PF00583">
    <property type="entry name" value="Acetyltransf_1"/>
    <property type="match status" value="1"/>
</dbReference>
<dbReference type="AlphaFoldDB" id="A0A2P1PX40"/>
<protein>
    <submittedName>
        <fullName evidence="2">GNAT family N-acetyltransferase</fullName>
    </submittedName>
</protein>
<dbReference type="GO" id="GO:1905502">
    <property type="term" value="F:acetyl-CoA binding"/>
    <property type="evidence" value="ECO:0007669"/>
    <property type="project" value="TreeGrafter"/>
</dbReference>
<dbReference type="EMBL" id="CP027860">
    <property type="protein sequence ID" value="AVP99418.1"/>
    <property type="molecule type" value="Genomic_DNA"/>
</dbReference>
<dbReference type="PANTHER" id="PTHR13538:SF4">
    <property type="entry name" value="N-ALPHA-ACETYLTRANSFERASE 80"/>
    <property type="match status" value="1"/>
</dbReference>
<keyword evidence="3" id="KW-1185">Reference proteome</keyword>
<name>A0A2P1PX40_9GAMM</name>
<evidence type="ECO:0000313" key="3">
    <source>
        <dbReference type="Proteomes" id="UP000241074"/>
    </source>
</evidence>
<reference evidence="2 3" key="1">
    <citation type="submission" date="2018-03" db="EMBL/GenBank/DDBJ databases">
        <title>Ahniella affigens gen. nov., sp. nov., a gammaproteobacterium isolated from sandy soil near a stream.</title>
        <authorList>
            <person name="Ko Y."/>
            <person name="Kim J.-H."/>
        </authorList>
    </citation>
    <scope>NUCLEOTIDE SEQUENCE [LARGE SCALE GENOMIC DNA]</scope>
    <source>
        <strain evidence="2 3">D13</strain>
    </source>
</reference>
<sequence length="156" mass="17768">MKFVYLAERMHYAPRLAHAHHQEWGPLLPHWQESDALLELESHVDHCAVPTTMVLIDGEADAECLVGSVSLLANDHEHIRAYSPWLASLYVWPEYRGQGHGIALVERCLAEARALGMPKLYLYTSGQQAFYQKLGWSETTVMQDWAEPVTVMERVP</sequence>
<dbReference type="KEGG" id="xba:C7S18_20580"/>
<gene>
    <name evidence="2" type="ORF">C7S18_20580</name>
</gene>
<evidence type="ECO:0000259" key="1">
    <source>
        <dbReference type="PROSITE" id="PS51186"/>
    </source>
</evidence>
<dbReference type="PROSITE" id="PS51186">
    <property type="entry name" value="GNAT"/>
    <property type="match status" value="1"/>
</dbReference>
<dbReference type="GO" id="GO:0008080">
    <property type="term" value="F:N-acetyltransferase activity"/>
    <property type="evidence" value="ECO:0007669"/>
    <property type="project" value="InterPro"/>
</dbReference>